<evidence type="ECO:0000313" key="1">
    <source>
        <dbReference type="EMBL" id="OOC61448.1"/>
    </source>
</evidence>
<accession>A0ABX3JVH0</accession>
<dbReference type="Proteomes" id="UP000189059">
    <property type="component" value="Unassembled WGS sequence"/>
</dbReference>
<protein>
    <submittedName>
        <fullName evidence="1">Uncharacterized protein</fullName>
    </submittedName>
</protein>
<evidence type="ECO:0000313" key="2">
    <source>
        <dbReference type="Proteomes" id="UP000189059"/>
    </source>
</evidence>
<proteinExistence type="predicted"/>
<reference evidence="1 2" key="1">
    <citation type="submission" date="2016-12" db="EMBL/GenBank/DDBJ databases">
        <title>Genome sequencing and description of Paenibacillus sp. nov. from high altitude lake in the Indian Trans- Himalayas.</title>
        <authorList>
            <person name="Kiran S."/>
            <person name="Swarnkar M.K."/>
            <person name="Rana A."/>
            <person name="Tewari R."/>
            <person name="Gulati A."/>
        </authorList>
    </citation>
    <scope>NUCLEOTIDE SEQUENCE [LARGE SCALE GENOMIC DNA]</scope>
    <source>
        <strain evidence="1 2">IHBB 9951</strain>
    </source>
</reference>
<name>A0ABX3JVH0_9BACL</name>
<dbReference type="EMBL" id="MRVI01000001">
    <property type="protein sequence ID" value="OOC61448.1"/>
    <property type="molecule type" value="Genomic_DNA"/>
</dbReference>
<gene>
    <name evidence="1" type="ORF">BBD40_05860</name>
</gene>
<comment type="caution">
    <text evidence="1">The sequence shown here is derived from an EMBL/GenBank/DDBJ whole genome shotgun (WGS) entry which is preliminary data.</text>
</comment>
<sequence>MRRILLGSKGLSVRFNLPAVSFFYKNGQSRDYIFDQFMVKNEEIMRFQKKSEDFMHGFLAECETFCPNQLEDSKNYSIKYYIISTRPNRVLTNETEGGKRRNYQRQ</sequence>
<organism evidence="1 2">
    <name type="scientific">Paenibacillus ihbetae</name>
    <dbReference type="NCBI Taxonomy" id="1870820"/>
    <lineage>
        <taxon>Bacteria</taxon>
        <taxon>Bacillati</taxon>
        <taxon>Bacillota</taxon>
        <taxon>Bacilli</taxon>
        <taxon>Bacillales</taxon>
        <taxon>Paenibacillaceae</taxon>
        <taxon>Paenibacillus</taxon>
    </lineage>
</organism>
<keyword evidence="2" id="KW-1185">Reference proteome</keyword>